<proteinExistence type="predicted"/>
<organism evidence="2 3">
    <name type="scientific">Helicobacter equorum</name>
    <dbReference type="NCBI Taxonomy" id="361872"/>
    <lineage>
        <taxon>Bacteria</taxon>
        <taxon>Pseudomonadati</taxon>
        <taxon>Campylobacterota</taxon>
        <taxon>Epsilonproteobacteria</taxon>
        <taxon>Campylobacterales</taxon>
        <taxon>Helicobacteraceae</taxon>
        <taxon>Helicobacter</taxon>
    </lineage>
</organism>
<dbReference type="AlphaFoldDB" id="A0A3D8IMC4"/>
<sequence>MPSFRGAFSALELILVIVIIGILSIGALKTITFNTQKVCLQNLRTKLFVAQERLHTLYMRGFLDSLPPQSLAPQASMILHSLHTQNASCGFTYTYPMLYAKVGSESIAFSIEPNDLTQNPKIFCHYNTPLCKEFFNRILEK</sequence>
<comment type="caution">
    <text evidence="2">The sequence shown here is derived from an EMBL/GenBank/DDBJ whole genome shotgun (WGS) entry which is preliminary data.</text>
</comment>
<keyword evidence="1" id="KW-1133">Transmembrane helix</keyword>
<feature type="transmembrane region" description="Helical" evidence="1">
    <location>
        <begin position="6"/>
        <end position="28"/>
    </location>
</feature>
<dbReference type="EMBL" id="NXLT01000008">
    <property type="protein sequence ID" value="RDU66150.1"/>
    <property type="molecule type" value="Genomic_DNA"/>
</dbReference>
<evidence type="ECO:0000313" key="3">
    <source>
        <dbReference type="Proteomes" id="UP000256514"/>
    </source>
</evidence>
<keyword evidence="1" id="KW-0812">Transmembrane</keyword>
<dbReference type="Proteomes" id="UP000256514">
    <property type="component" value="Unassembled WGS sequence"/>
</dbReference>
<dbReference type="OrthoDB" id="5326037at2"/>
<protein>
    <recommendedName>
        <fullName evidence="4">Type II secretion system protein</fullName>
    </recommendedName>
</protein>
<dbReference type="SUPFAM" id="SSF54523">
    <property type="entry name" value="Pili subunits"/>
    <property type="match status" value="1"/>
</dbReference>
<evidence type="ECO:0000256" key="1">
    <source>
        <dbReference type="SAM" id="Phobius"/>
    </source>
</evidence>
<name>A0A3D8IMC4_9HELI</name>
<reference evidence="2 3" key="1">
    <citation type="submission" date="2018-04" db="EMBL/GenBank/DDBJ databases">
        <title>Novel Campyloabacter and Helicobacter Species and Strains.</title>
        <authorList>
            <person name="Mannion A.J."/>
            <person name="Shen Z."/>
            <person name="Fox J.G."/>
        </authorList>
    </citation>
    <scope>NUCLEOTIDE SEQUENCE [LARGE SCALE GENOMIC DNA]</scope>
    <source>
        <strain evidence="2 3">MIT 12-6600</strain>
    </source>
</reference>
<evidence type="ECO:0000313" key="2">
    <source>
        <dbReference type="EMBL" id="RDU66150.1"/>
    </source>
</evidence>
<keyword evidence="1" id="KW-0472">Membrane</keyword>
<dbReference type="RefSeq" id="WP_115571521.1">
    <property type="nucleotide sequence ID" value="NZ_NXLT01000008.1"/>
</dbReference>
<gene>
    <name evidence="2" type="ORF">CQA54_07730</name>
</gene>
<evidence type="ECO:0008006" key="4">
    <source>
        <dbReference type="Google" id="ProtNLM"/>
    </source>
</evidence>
<keyword evidence="3" id="KW-1185">Reference proteome</keyword>
<accession>A0A3D8IMC4</accession>
<dbReference type="InterPro" id="IPR045584">
    <property type="entry name" value="Pilin-like"/>
</dbReference>